<gene>
    <name evidence="3" type="ORF">HAX54_006045</name>
</gene>
<dbReference type="InterPro" id="IPR050466">
    <property type="entry name" value="Carboxylest/Gibb_receptor"/>
</dbReference>
<dbReference type="InterPro" id="IPR013094">
    <property type="entry name" value="AB_hydrolase_3"/>
</dbReference>
<dbReference type="EMBL" id="JACEIK010000130">
    <property type="protein sequence ID" value="MCD7450412.1"/>
    <property type="molecule type" value="Genomic_DNA"/>
</dbReference>
<proteinExistence type="inferred from homology"/>
<evidence type="ECO:0000256" key="1">
    <source>
        <dbReference type="ARBA" id="ARBA00010515"/>
    </source>
</evidence>
<protein>
    <recommendedName>
        <fullName evidence="2">Alpha/beta hydrolase fold-3 domain-containing protein</fullName>
    </recommendedName>
</protein>
<comment type="similarity">
    <text evidence="1">Belongs to the 'GDXG' lipolytic enzyme family.</text>
</comment>
<accession>A0ABS8RUX5</accession>
<name>A0ABS8RUX5_DATST</name>
<dbReference type="SUPFAM" id="SSF53474">
    <property type="entry name" value="alpha/beta-Hydrolases"/>
    <property type="match status" value="1"/>
</dbReference>
<dbReference type="Proteomes" id="UP000823775">
    <property type="component" value="Unassembled WGS sequence"/>
</dbReference>
<dbReference type="InterPro" id="IPR029058">
    <property type="entry name" value="AB_hydrolase_fold"/>
</dbReference>
<organism evidence="3 4">
    <name type="scientific">Datura stramonium</name>
    <name type="common">Jimsonweed</name>
    <name type="synonym">Common thornapple</name>
    <dbReference type="NCBI Taxonomy" id="4076"/>
    <lineage>
        <taxon>Eukaryota</taxon>
        <taxon>Viridiplantae</taxon>
        <taxon>Streptophyta</taxon>
        <taxon>Embryophyta</taxon>
        <taxon>Tracheophyta</taxon>
        <taxon>Spermatophyta</taxon>
        <taxon>Magnoliopsida</taxon>
        <taxon>eudicotyledons</taxon>
        <taxon>Gunneridae</taxon>
        <taxon>Pentapetalae</taxon>
        <taxon>asterids</taxon>
        <taxon>lamiids</taxon>
        <taxon>Solanales</taxon>
        <taxon>Solanaceae</taxon>
        <taxon>Solanoideae</taxon>
        <taxon>Datureae</taxon>
        <taxon>Datura</taxon>
    </lineage>
</organism>
<keyword evidence="4" id="KW-1185">Reference proteome</keyword>
<sequence length="136" mass="15557">MASCIYRLAPEHDLPTLYQDCWDALQWVASHAVVSPINIKDPWIETTSDGQSDRGKEPELIDASGLETFLCIERKTSLSSKKLALNLLKLWEKSEWKGEIEFTEVENEGHCFQCANPETEKAKDLIKRMASFIQRN</sequence>
<dbReference type="Gene3D" id="3.40.50.1820">
    <property type="entry name" value="alpha/beta hydrolase"/>
    <property type="match status" value="1"/>
</dbReference>
<reference evidence="3 4" key="1">
    <citation type="journal article" date="2021" name="BMC Genomics">
        <title>Datura genome reveals duplications of psychoactive alkaloid biosynthetic genes and high mutation rate following tissue culture.</title>
        <authorList>
            <person name="Rajewski A."/>
            <person name="Carter-House D."/>
            <person name="Stajich J."/>
            <person name="Litt A."/>
        </authorList>
    </citation>
    <scope>NUCLEOTIDE SEQUENCE [LARGE SCALE GENOMIC DNA]</scope>
    <source>
        <strain evidence="3">AR-01</strain>
    </source>
</reference>
<evidence type="ECO:0000313" key="3">
    <source>
        <dbReference type="EMBL" id="MCD7450412.1"/>
    </source>
</evidence>
<evidence type="ECO:0000313" key="4">
    <source>
        <dbReference type="Proteomes" id="UP000823775"/>
    </source>
</evidence>
<dbReference type="Pfam" id="PF07859">
    <property type="entry name" value="Abhydrolase_3"/>
    <property type="match status" value="1"/>
</dbReference>
<evidence type="ECO:0000259" key="2">
    <source>
        <dbReference type="Pfam" id="PF07859"/>
    </source>
</evidence>
<dbReference type="PANTHER" id="PTHR23024">
    <property type="entry name" value="ARYLACETAMIDE DEACETYLASE"/>
    <property type="match status" value="1"/>
</dbReference>
<comment type="caution">
    <text evidence="3">The sequence shown here is derived from an EMBL/GenBank/DDBJ whole genome shotgun (WGS) entry which is preliminary data.</text>
</comment>
<feature type="domain" description="Alpha/beta hydrolase fold-3" evidence="2">
    <location>
        <begin position="3"/>
        <end position="32"/>
    </location>
</feature>
<dbReference type="PANTHER" id="PTHR23024:SF421">
    <property type="entry name" value="2-HYDROXYISOFLAVANONE DEHYDRATASE-LIKE"/>
    <property type="match status" value="1"/>
</dbReference>